<proteinExistence type="predicted"/>
<accession>A0ABQ7ZVV7</accession>
<organism evidence="1 2">
    <name type="scientific">Brassica napus</name>
    <name type="common">Rape</name>
    <dbReference type="NCBI Taxonomy" id="3708"/>
    <lineage>
        <taxon>Eukaryota</taxon>
        <taxon>Viridiplantae</taxon>
        <taxon>Streptophyta</taxon>
        <taxon>Embryophyta</taxon>
        <taxon>Tracheophyta</taxon>
        <taxon>Spermatophyta</taxon>
        <taxon>Magnoliopsida</taxon>
        <taxon>eudicotyledons</taxon>
        <taxon>Gunneridae</taxon>
        <taxon>Pentapetalae</taxon>
        <taxon>rosids</taxon>
        <taxon>malvids</taxon>
        <taxon>Brassicales</taxon>
        <taxon>Brassicaceae</taxon>
        <taxon>Brassiceae</taxon>
        <taxon>Brassica</taxon>
    </lineage>
</organism>
<sequence length="110" mass="12719">KTERAHMPKNWWERVKFPRNYGKTLETIDSIWQVKLMQQELEFYYVPFGCGSCIGLTQGETKTDQNDSAADEETGSQDKGEAVVLDKVTHPFFRFDQLVSLLIMPSRLNC</sequence>
<dbReference type="Proteomes" id="UP000824890">
    <property type="component" value="Unassembled WGS sequence"/>
</dbReference>
<protein>
    <submittedName>
        <fullName evidence="1">Uncharacterized protein</fullName>
    </submittedName>
</protein>
<dbReference type="EMBL" id="JAGKQM010000014">
    <property type="protein sequence ID" value="KAH0884401.1"/>
    <property type="molecule type" value="Genomic_DNA"/>
</dbReference>
<keyword evidence="2" id="KW-1185">Reference proteome</keyword>
<comment type="caution">
    <text evidence="1">The sequence shown here is derived from an EMBL/GenBank/DDBJ whole genome shotgun (WGS) entry which is preliminary data.</text>
</comment>
<gene>
    <name evidence="1" type="ORF">HID58_060497</name>
</gene>
<reference evidence="1 2" key="1">
    <citation type="submission" date="2021-05" db="EMBL/GenBank/DDBJ databases">
        <title>Genome Assembly of Synthetic Allotetraploid Brassica napus Reveals Homoeologous Exchanges between Subgenomes.</title>
        <authorList>
            <person name="Davis J.T."/>
        </authorList>
    </citation>
    <scope>NUCLEOTIDE SEQUENCE [LARGE SCALE GENOMIC DNA]</scope>
    <source>
        <strain evidence="2">cv. Da-Ae</strain>
        <tissue evidence="1">Seedling</tissue>
    </source>
</reference>
<name>A0ABQ7ZVV7_BRANA</name>
<evidence type="ECO:0000313" key="1">
    <source>
        <dbReference type="EMBL" id="KAH0884401.1"/>
    </source>
</evidence>
<evidence type="ECO:0000313" key="2">
    <source>
        <dbReference type="Proteomes" id="UP000824890"/>
    </source>
</evidence>
<feature type="non-terminal residue" evidence="1">
    <location>
        <position position="1"/>
    </location>
</feature>